<proteinExistence type="inferred from homology"/>
<comment type="similarity">
    <text evidence="5">Belongs to the DEAD box helicase family.</text>
</comment>
<evidence type="ECO:0000256" key="5">
    <source>
        <dbReference type="ARBA" id="ARBA00038437"/>
    </source>
</evidence>
<keyword evidence="10" id="KW-1185">Reference proteome</keyword>
<evidence type="ECO:0000259" key="7">
    <source>
        <dbReference type="PROSITE" id="PS51192"/>
    </source>
</evidence>
<dbReference type="PROSITE" id="PS51194">
    <property type="entry name" value="HELICASE_CTER"/>
    <property type="match status" value="1"/>
</dbReference>
<dbReference type="InterPro" id="IPR001650">
    <property type="entry name" value="Helicase_C-like"/>
</dbReference>
<evidence type="ECO:0000256" key="1">
    <source>
        <dbReference type="ARBA" id="ARBA00022741"/>
    </source>
</evidence>
<feature type="region of interest" description="Disordered" evidence="6">
    <location>
        <begin position="726"/>
        <end position="802"/>
    </location>
</feature>
<dbReference type="Pfam" id="PF00271">
    <property type="entry name" value="Helicase_C"/>
    <property type="match status" value="1"/>
</dbReference>
<dbReference type="RefSeq" id="WP_159904050.1">
    <property type="nucleotide sequence ID" value="NZ_BAABFX010000040.1"/>
</dbReference>
<keyword evidence="4" id="KW-0067">ATP-binding</keyword>
<feature type="compositionally biased region" description="Basic and acidic residues" evidence="6">
    <location>
        <begin position="78"/>
        <end position="107"/>
    </location>
</feature>
<feature type="compositionally biased region" description="Low complexity" evidence="6">
    <location>
        <begin position="108"/>
        <end position="119"/>
    </location>
</feature>
<gene>
    <name evidence="9" type="ORF">GCM10023153_29190</name>
</gene>
<keyword evidence="2" id="KW-0378">Hydrolase</keyword>
<dbReference type="EMBL" id="BAABFX010000040">
    <property type="protein sequence ID" value="GAA4401076.1"/>
    <property type="molecule type" value="Genomic_DNA"/>
</dbReference>
<accession>A0ABP8K5U3</accession>
<dbReference type="PANTHER" id="PTHR47959:SF13">
    <property type="entry name" value="ATP-DEPENDENT RNA HELICASE RHLE"/>
    <property type="match status" value="1"/>
</dbReference>
<dbReference type="InterPro" id="IPR044742">
    <property type="entry name" value="DEAD/DEAH_RhlB"/>
</dbReference>
<dbReference type="CDD" id="cd18787">
    <property type="entry name" value="SF2_C_DEAD"/>
    <property type="match status" value="1"/>
</dbReference>
<dbReference type="InterPro" id="IPR011545">
    <property type="entry name" value="DEAD/DEAH_box_helicase_dom"/>
</dbReference>
<feature type="compositionally biased region" description="Gly residues" evidence="6">
    <location>
        <begin position="792"/>
        <end position="802"/>
    </location>
</feature>
<evidence type="ECO:0000256" key="3">
    <source>
        <dbReference type="ARBA" id="ARBA00022806"/>
    </source>
</evidence>
<feature type="domain" description="Helicase C-terminal" evidence="8">
    <location>
        <begin position="579"/>
        <end position="725"/>
    </location>
</feature>
<feature type="compositionally biased region" description="Basic and acidic residues" evidence="6">
    <location>
        <begin position="45"/>
        <end position="71"/>
    </location>
</feature>
<evidence type="ECO:0000256" key="2">
    <source>
        <dbReference type="ARBA" id="ARBA00022801"/>
    </source>
</evidence>
<evidence type="ECO:0000259" key="8">
    <source>
        <dbReference type="PROSITE" id="PS51194"/>
    </source>
</evidence>
<evidence type="ECO:0000313" key="10">
    <source>
        <dbReference type="Proteomes" id="UP001500390"/>
    </source>
</evidence>
<feature type="compositionally biased region" description="Basic and acidic residues" evidence="6">
    <location>
        <begin position="122"/>
        <end position="207"/>
    </location>
</feature>
<feature type="compositionally biased region" description="Basic and acidic residues" evidence="6">
    <location>
        <begin position="214"/>
        <end position="229"/>
    </location>
</feature>
<evidence type="ECO:0000313" key="9">
    <source>
        <dbReference type="EMBL" id="GAA4401076.1"/>
    </source>
</evidence>
<dbReference type="Pfam" id="PF00270">
    <property type="entry name" value="DEAD"/>
    <property type="match status" value="1"/>
</dbReference>
<name>A0ABP8K5U3_9MICO</name>
<comment type="caution">
    <text evidence="9">The sequence shown here is derived from an EMBL/GenBank/DDBJ whole genome shotgun (WGS) entry which is preliminary data.</text>
</comment>
<dbReference type="SMART" id="SM00490">
    <property type="entry name" value="HELICc"/>
    <property type="match status" value="1"/>
</dbReference>
<dbReference type="SUPFAM" id="SSF52540">
    <property type="entry name" value="P-loop containing nucleoside triphosphate hydrolases"/>
    <property type="match status" value="1"/>
</dbReference>
<sequence>MPKKATGPKKARWTTAQKSEARKAPQKAHHRGQPDGPKSAPKRAARAESGEYTKRPRAERSPRWDREDPRRQAAAGRPDSRGGESRGGDRPYRRDDRGSSTRGDSRGSRYSSGQSDRGYTSNREDRNDRPKRWVSDSREERHVHRPHDERPRLERGERPVRDRAPRVADPARRDRHEGRRVDRGADRGGYQGRDDRSGYQGRDDRGASRGGYQGRDDRSGYQGRDDRGGSRGGYQGRDDRGGSRGGYQGRDDRGGSRGGYQGRDDRGGSRGGYQGRDDRGGSRGGYQGRDDRGGSRGGYQGRDDRGYRGAPQVDDDRPLSFEEAEAQRAEADTWTHYSSTAGAAKEVTADNGFAALGVPAVLVERLARDGIADPFPIQEATIPDALAGRDVLGRGRTGSGKTLAFGLSMIARLADGSRPQSKRPRSLILVPTRELAMQVSDALEPFVHVSGLRHKLVAGGLSYEPQIKALAKGLDILVATPGRLADLMERGAVDLSAVEIAVLDEADHMADMGFLPEVTAILDTIPQGGQRLLFSATLDKGIDTLVDRYLVDPVTHSTDNAQAAVTTMSHHVLLIDPQDKKAMTAELAGRGGRVIVFARTQLGSDRIAGELRERGVLAASLHGGLSQAVRNRVLGAFRDGSMNVLVATDVAARGIHVDDVGMVVQVDPPTDHKDYLHRAGRTARAGEEGAVVMLALPHQRKMVTRIIEGAGAEAKTAKVAPGDATVQAMGGRAPSGVPVPDAVWRPILEGGKNGGRRGGGRPDGRPAGRPGGRPGGRPSYSGGGHSRHGSGRPAGGRGRMDG</sequence>
<protein>
    <recommendedName>
        <fullName evidence="11">DEAD/DEAH box helicase</fullName>
    </recommendedName>
</protein>
<dbReference type="SMART" id="SM00487">
    <property type="entry name" value="DEXDc"/>
    <property type="match status" value="1"/>
</dbReference>
<dbReference type="PANTHER" id="PTHR47959">
    <property type="entry name" value="ATP-DEPENDENT RNA HELICASE RHLE-RELATED"/>
    <property type="match status" value="1"/>
</dbReference>
<evidence type="ECO:0008006" key="11">
    <source>
        <dbReference type="Google" id="ProtNLM"/>
    </source>
</evidence>
<dbReference type="InterPro" id="IPR050079">
    <property type="entry name" value="DEAD_box_RNA_helicase"/>
</dbReference>
<evidence type="ECO:0000256" key="4">
    <source>
        <dbReference type="ARBA" id="ARBA00022840"/>
    </source>
</evidence>
<dbReference type="InterPro" id="IPR014001">
    <property type="entry name" value="Helicase_ATP-bd"/>
</dbReference>
<dbReference type="Gene3D" id="3.40.50.300">
    <property type="entry name" value="P-loop containing nucleotide triphosphate hydrolases"/>
    <property type="match status" value="2"/>
</dbReference>
<keyword evidence="3" id="KW-0347">Helicase</keyword>
<keyword evidence="1" id="KW-0547">Nucleotide-binding</keyword>
<dbReference type="PROSITE" id="PS51192">
    <property type="entry name" value="HELICASE_ATP_BIND_1"/>
    <property type="match status" value="1"/>
</dbReference>
<reference evidence="10" key="1">
    <citation type="journal article" date="2019" name="Int. J. Syst. Evol. Microbiol.">
        <title>The Global Catalogue of Microorganisms (GCM) 10K type strain sequencing project: providing services to taxonomists for standard genome sequencing and annotation.</title>
        <authorList>
            <consortium name="The Broad Institute Genomics Platform"/>
            <consortium name="The Broad Institute Genome Sequencing Center for Infectious Disease"/>
            <person name="Wu L."/>
            <person name="Ma J."/>
        </authorList>
    </citation>
    <scope>NUCLEOTIDE SEQUENCE [LARGE SCALE GENOMIC DNA]</scope>
    <source>
        <strain evidence="10">JCM 17738</strain>
    </source>
</reference>
<dbReference type="Proteomes" id="UP001500390">
    <property type="component" value="Unassembled WGS sequence"/>
</dbReference>
<dbReference type="CDD" id="cd00268">
    <property type="entry name" value="DEADc"/>
    <property type="match status" value="1"/>
</dbReference>
<organism evidence="9 10">
    <name type="scientific">Ornithinibacter aureus</name>
    <dbReference type="NCBI Taxonomy" id="622664"/>
    <lineage>
        <taxon>Bacteria</taxon>
        <taxon>Bacillati</taxon>
        <taxon>Actinomycetota</taxon>
        <taxon>Actinomycetes</taxon>
        <taxon>Micrococcales</taxon>
        <taxon>Intrasporangiaceae</taxon>
        <taxon>Ornithinibacter</taxon>
    </lineage>
</organism>
<dbReference type="InterPro" id="IPR027417">
    <property type="entry name" value="P-loop_NTPase"/>
</dbReference>
<evidence type="ECO:0000256" key="6">
    <source>
        <dbReference type="SAM" id="MobiDB-lite"/>
    </source>
</evidence>
<feature type="compositionally biased region" description="Basic residues" evidence="6">
    <location>
        <begin position="1"/>
        <end position="12"/>
    </location>
</feature>
<feature type="domain" description="Helicase ATP-binding" evidence="7">
    <location>
        <begin position="382"/>
        <end position="556"/>
    </location>
</feature>
<feature type="region of interest" description="Disordered" evidence="6">
    <location>
        <begin position="1"/>
        <end position="317"/>
    </location>
</feature>